<keyword evidence="1" id="KW-1133">Transmembrane helix</keyword>
<proteinExistence type="predicted"/>
<comment type="caution">
    <text evidence="2">The sequence shown here is derived from an EMBL/GenBank/DDBJ whole genome shotgun (WGS) entry which is preliminary data.</text>
</comment>
<gene>
    <name evidence="2" type="ORF">GOB81_12820</name>
</gene>
<accession>A0ABX0K6B9</accession>
<dbReference type="RefSeq" id="WP_173570831.1">
    <property type="nucleotide sequence ID" value="NZ_WOSY01000013.1"/>
</dbReference>
<evidence type="ECO:0000313" key="2">
    <source>
        <dbReference type="EMBL" id="NHN89497.1"/>
    </source>
</evidence>
<evidence type="ECO:0008006" key="4">
    <source>
        <dbReference type="Google" id="ProtNLM"/>
    </source>
</evidence>
<keyword evidence="3" id="KW-1185">Reference proteome</keyword>
<organism evidence="2 3">
    <name type="scientific">Acetobacter conturbans</name>
    <dbReference type="NCBI Taxonomy" id="1737472"/>
    <lineage>
        <taxon>Bacteria</taxon>
        <taxon>Pseudomonadati</taxon>
        <taxon>Pseudomonadota</taxon>
        <taxon>Alphaproteobacteria</taxon>
        <taxon>Acetobacterales</taxon>
        <taxon>Acetobacteraceae</taxon>
        <taxon>Acetobacter</taxon>
    </lineage>
</organism>
<keyword evidence="1" id="KW-0812">Transmembrane</keyword>
<dbReference type="EMBL" id="WOSY01000013">
    <property type="protein sequence ID" value="NHN89497.1"/>
    <property type="molecule type" value="Genomic_DNA"/>
</dbReference>
<protein>
    <recommendedName>
        <fullName evidence="4">Iron transporter</fullName>
    </recommendedName>
</protein>
<evidence type="ECO:0000313" key="3">
    <source>
        <dbReference type="Proteomes" id="UP000631653"/>
    </source>
</evidence>
<sequence>MSSSGFKVIGRILLATGGGYFASSSAMAIFCLLLVTLGMPRADAVTLGIILVFAFYLCLILWVFAARALWRPVAVLSLLIASGYGLTAFVGHGG</sequence>
<keyword evidence="1" id="KW-0472">Membrane</keyword>
<reference evidence="2 3" key="1">
    <citation type="journal article" date="2020" name="Int. J. Syst. Evol. Microbiol.">
        <title>Novel acetic acid bacteria from cider fermentations: Acetobacter conturbans sp. nov. and Acetobacter fallax sp. nov.</title>
        <authorList>
            <person name="Sombolestani A.S."/>
            <person name="Cleenwerck I."/>
            <person name="Cnockaert M."/>
            <person name="Borremans W."/>
            <person name="Wieme A.D."/>
            <person name="De Vuyst L."/>
            <person name="Vandamme P."/>
        </authorList>
    </citation>
    <scope>NUCLEOTIDE SEQUENCE [LARGE SCALE GENOMIC DNA]</scope>
    <source>
        <strain evidence="2 3">LMG 1627</strain>
    </source>
</reference>
<feature type="transmembrane region" description="Helical" evidence="1">
    <location>
        <begin position="12"/>
        <end position="38"/>
    </location>
</feature>
<feature type="transmembrane region" description="Helical" evidence="1">
    <location>
        <begin position="73"/>
        <end position="91"/>
    </location>
</feature>
<dbReference type="Proteomes" id="UP000631653">
    <property type="component" value="Unassembled WGS sequence"/>
</dbReference>
<name>A0ABX0K6B9_9PROT</name>
<evidence type="ECO:0000256" key="1">
    <source>
        <dbReference type="SAM" id="Phobius"/>
    </source>
</evidence>
<feature type="transmembrane region" description="Helical" evidence="1">
    <location>
        <begin position="44"/>
        <end position="66"/>
    </location>
</feature>